<comment type="caution">
    <text evidence="5">The sequence shown here is derived from an EMBL/GenBank/DDBJ whole genome shotgun (WGS) entry which is preliminary data.</text>
</comment>
<keyword evidence="2" id="KW-0520">NAD</keyword>
<reference evidence="5 6" key="1">
    <citation type="submission" date="2020-08" db="EMBL/GenBank/DDBJ databases">
        <title>Genome sequencing of Purple Non-Sulfur Bacteria from various extreme environments.</title>
        <authorList>
            <person name="Mayer M."/>
        </authorList>
    </citation>
    <scope>NUCLEOTIDE SEQUENCE [LARGE SCALE GENOMIC DNA]</scope>
    <source>
        <strain evidence="5 6">JA131</strain>
    </source>
</reference>
<dbReference type="RefSeq" id="WP_184042204.1">
    <property type="nucleotide sequence ID" value="NZ_JACIGK010000001.1"/>
</dbReference>
<organism evidence="5 6">
    <name type="scientific">Roseospira visakhapatnamensis</name>
    <dbReference type="NCBI Taxonomy" id="390880"/>
    <lineage>
        <taxon>Bacteria</taxon>
        <taxon>Pseudomonadati</taxon>
        <taxon>Pseudomonadota</taxon>
        <taxon>Alphaproteobacteria</taxon>
        <taxon>Rhodospirillales</taxon>
        <taxon>Rhodospirillaceae</taxon>
        <taxon>Roseospira</taxon>
    </lineage>
</organism>
<accession>A0A7W6W896</accession>
<dbReference type="InterPro" id="IPR013131">
    <property type="entry name" value="Mannitol_DH_N"/>
</dbReference>
<feature type="domain" description="Mannitol dehydrogenase C-terminal" evidence="4">
    <location>
        <begin position="274"/>
        <end position="466"/>
    </location>
</feature>
<evidence type="ECO:0000256" key="2">
    <source>
        <dbReference type="ARBA" id="ARBA00023027"/>
    </source>
</evidence>
<keyword evidence="6" id="KW-1185">Reference proteome</keyword>
<dbReference type="InterPro" id="IPR013118">
    <property type="entry name" value="Mannitol_DH_C"/>
</dbReference>
<evidence type="ECO:0000313" key="6">
    <source>
        <dbReference type="Proteomes" id="UP000554286"/>
    </source>
</evidence>
<gene>
    <name evidence="5" type="ORF">GGD89_000179</name>
</gene>
<evidence type="ECO:0000313" key="5">
    <source>
        <dbReference type="EMBL" id="MBB4264573.1"/>
    </source>
</evidence>
<dbReference type="EMBL" id="JACIGK010000001">
    <property type="protein sequence ID" value="MBB4264573.1"/>
    <property type="molecule type" value="Genomic_DNA"/>
</dbReference>
<dbReference type="PANTHER" id="PTHR43362:SF1">
    <property type="entry name" value="MANNITOL DEHYDROGENASE 2-RELATED"/>
    <property type="match status" value="1"/>
</dbReference>
<dbReference type="GO" id="GO:0008866">
    <property type="term" value="F:fructuronate reductase activity"/>
    <property type="evidence" value="ECO:0007669"/>
    <property type="project" value="UniProtKB-EC"/>
</dbReference>
<dbReference type="Pfam" id="PF01232">
    <property type="entry name" value="Mannitol_dh"/>
    <property type="match status" value="1"/>
</dbReference>
<evidence type="ECO:0000256" key="1">
    <source>
        <dbReference type="ARBA" id="ARBA00023002"/>
    </source>
</evidence>
<evidence type="ECO:0000259" key="4">
    <source>
        <dbReference type="Pfam" id="PF08125"/>
    </source>
</evidence>
<dbReference type="InterPro" id="IPR013328">
    <property type="entry name" value="6PGD_dom2"/>
</dbReference>
<dbReference type="PRINTS" id="PR00084">
    <property type="entry name" value="MTLDHDRGNASE"/>
</dbReference>
<dbReference type="InterPro" id="IPR050988">
    <property type="entry name" value="Mannitol_DH/Oxidoreductase"/>
</dbReference>
<dbReference type="Gene3D" id="3.40.50.720">
    <property type="entry name" value="NAD(P)-binding Rossmann-like Domain"/>
    <property type="match status" value="1"/>
</dbReference>
<dbReference type="AlphaFoldDB" id="A0A7W6W896"/>
<dbReference type="EC" id="1.1.1.57" evidence="5"/>
<dbReference type="GO" id="GO:0019594">
    <property type="term" value="P:mannitol metabolic process"/>
    <property type="evidence" value="ECO:0007669"/>
    <property type="project" value="InterPro"/>
</dbReference>
<name>A0A7W6W896_9PROT</name>
<protein>
    <submittedName>
        <fullName evidence="5">Fructuronate reductase</fullName>
        <ecNumber evidence="5">1.1.1.57</ecNumber>
    </submittedName>
</protein>
<dbReference type="InterPro" id="IPR036291">
    <property type="entry name" value="NAD(P)-bd_dom_sf"/>
</dbReference>
<dbReference type="SUPFAM" id="SSF51735">
    <property type="entry name" value="NAD(P)-binding Rossmann-fold domains"/>
    <property type="match status" value="1"/>
</dbReference>
<dbReference type="PANTHER" id="PTHR43362">
    <property type="entry name" value="MANNITOL DEHYDROGENASE DSF1-RELATED"/>
    <property type="match status" value="1"/>
</dbReference>
<sequence length="482" mass="52031">MPKTTTIETPRYNRALLKPRILHLGYGAFARAFLSTYVDETLDRTGGDWGVVAARLHSGVVELDALDARDRIVTVVAADDDGLLVRRVGCLVDTSHPGRDGLDALLAIFERESLSLVSLTITEKGYCSRAGELDEAHPDLRHDLANPAAPRTAVGVLVAGLRRRMALDRGGLTILSCDNLPENGAVCRSVVLGFAALVDADLAAWIAAHVSFPCTMVDRIVPALDEAGRTLLREIGVEDTDAIVCEPFRQWVIEDRFVRGRPDFDLAGAEFVADVRPFEEMKLRMLNGAHSFLAYLGALAGHATIADCVADPAFRDAARDLMTLEQAPTLAMPDGIDLTAYADALIRRFSNSRLNHRTTQIATDGTQKLPQRMLASIRIHMAHDRPWPRLALGLAGWMAYCRGTDDTGTPLPLNDPHADALRAIAASTPDGPAYVAAMLEGSTVFPADLAASPSFREPVDAAYRTLRRDGARAAVAGLGKDA</sequence>
<dbReference type="Gene3D" id="1.10.1040.10">
    <property type="entry name" value="N-(1-d-carboxylethyl)-l-norvaline Dehydrogenase, domain 2"/>
    <property type="match status" value="1"/>
</dbReference>
<keyword evidence="1 5" id="KW-0560">Oxidoreductase</keyword>
<dbReference type="InterPro" id="IPR008927">
    <property type="entry name" value="6-PGluconate_DH-like_C_sf"/>
</dbReference>
<dbReference type="PROSITE" id="PS00974">
    <property type="entry name" value="MANNITOL_DHGENASE"/>
    <property type="match status" value="1"/>
</dbReference>
<feature type="domain" description="Mannitol dehydrogenase N-terminal" evidence="3">
    <location>
        <begin position="20"/>
        <end position="264"/>
    </location>
</feature>
<dbReference type="InterPro" id="IPR023027">
    <property type="entry name" value="Mannitol_DH_CS"/>
</dbReference>
<evidence type="ECO:0000259" key="3">
    <source>
        <dbReference type="Pfam" id="PF01232"/>
    </source>
</evidence>
<dbReference type="InterPro" id="IPR000669">
    <property type="entry name" value="Mannitol_DH"/>
</dbReference>
<dbReference type="SUPFAM" id="SSF48179">
    <property type="entry name" value="6-phosphogluconate dehydrogenase C-terminal domain-like"/>
    <property type="match status" value="1"/>
</dbReference>
<dbReference type="Pfam" id="PF08125">
    <property type="entry name" value="Mannitol_dh_C"/>
    <property type="match status" value="1"/>
</dbReference>
<proteinExistence type="predicted"/>
<dbReference type="Proteomes" id="UP000554286">
    <property type="component" value="Unassembled WGS sequence"/>
</dbReference>